<evidence type="ECO:0000313" key="2">
    <source>
        <dbReference type="EMBL" id="KOB77894.1"/>
    </source>
</evidence>
<dbReference type="Proteomes" id="UP000037510">
    <property type="component" value="Unassembled WGS sequence"/>
</dbReference>
<feature type="domain" description="Ubiquitin-like" evidence="1">
    <location>
        <begin position="46"/>
        <end position="90"/>
    </location>
</feature>
<dbReference type="AlphaFoldDB" id="A0A0L7LR52"/>
<sequence length="125" mass="13413">GITAVDDVAEAIFHLEEANWDLLVNREENSSASTSTSPRNDTTGLVELQVHCNNKIHEIKMSGMATVLDLKKRLEAVCGVPICRQQISGLGGSRATSSAALGSLGLQRNSVLRLKAADRVLLDDE</sequence>
<dbReference type="EMBL" id="JTDY01000288">
    <property type="protein sequence ID" value="KOB77894.1"/>
    <property type="molecule type" value="Genomic_DNA"/>
</dbReference>
<dbReference type="InterPro" id="IPR029071">
    <property type="entry name" value="Ubiquitin-like_domsf"/>
</dbReference>
<dbReference type="STRING" id="104452.A0A0L7LR52"/>
<proteinExistence type="predicted"/>
<feature type="non-terminal residue" evidence="2">
    <location>
        <position position="1"/>
    </location>
</feature>
<comment type="caution">
    <text evidence="2">The sequence shown here is derived from an EMBL/GenBank/DDBJ whole genome shotgun (WGS) entry which is preliminary data.</text>
</comment>
<evidence type="ECO:0000259" key="1">
    <source>
        <dbReference type="Pfam" id="PF14560"/>
    </source>
</evidence>
<dbReference type="Gene3D" id="1.10.8.10">
    <property type="entry name" value="DNA helicase RuvA subunit, C-terminal domain"/>
    <property type="match status" value="1"/>
</dbReference>
<gene>
    <name evidence="2" type="ORF">OBRU01_03305</name>
</gene>
<dbReference type="SUPFAM" id="SSF54236">
    <property type="entry name" value="Ubiquitin-like"/>
    <property type="match status" value="1"/>
</dbReference>
<evidence type="ECO:0000313" key="3">
    <source>
        <dbReference type="Proteomes" id="UP000037510"/>
    </source>
</evidence>
<name>A0A0L7LR52_OPEBR</name>
<dbReference type="Pfam" id="PF14560">
    <property type="entry name" value="Ubiquitin_2"/>
    <property type="match status" value="1"/>
</dbReference>
<keyword evidence="3" id="KW-1185">Reference proteome</keyword>
<protein>
    <submittedName>
        <fullName evidence="2">Fas associated factor 1</fullName>
    </submittedName>
</protein>
<organism evidence="2 3">
    <name type="scientific">Operophtera brumata</name>
    <name type="common">Winter moth</name>
    <name type="synonym">Phalaena brumata</name>
    <dbReference type="NCBI Taxonomy" id="104452"/>
    <lineage>
        <taxon>Eukaryota</taxon>
        <taxon>Metazoa</taxon>
        <taxon>Ecdysozoa</taxon>
        <taxon>Arthropoda</taxon>
        <taxon>Hexapoda</taxon>
        <taxon>Insecta</taxon>
        <taxon>Pterygota</taxon>
        <taxon>Neoptera</taxon>
        <taxon>Endopterygota</taxon>
        <taxon>Lepidoptera</taxon>
        <taxon>Glossata</taxon>
        <taxon>Ditrysia</taxon>
        <taxon>Geometroidea</taxon>
        <taxon>Geometridae</taxon>
        <taxon>Larentiinae</taxon>
        <taxon>Operophtera</taxon>
    </lineage>
</organism>
<reference evidence="2 3" key="1">
    <citation type="journal article" date="2015" name="Genome Biol. Evol.">
        <title>The genome of winter moth (Operophtera brumata) provides a genomic perspective on sexual dimorphism and phenology.</title>
        <authorList>
            <person name="Derks M.F."/>
            <person name="Smit S."/>
            <person name="Salis L."/>
            <person name="Schijlen E."/>
            <person name="Bossers A."/>
            <person name="Mateman C."/>
            <person name="Pijl A.S."/>
            <person name="de Ridder D."/>
            <person name="Groenen M.A."/>
            <person name="Visser M.E."/>
            <person name="Megens H.J."/>
        </authorList>
    </citation>
    <scope>NUCLEOTIDE SEQUENCE [LARGE SCALE GENOMIC DNA]</scope>
    <source>
        <strain evidence="2">WM2013NL</strain>
        <tissue evidence="2">Head and thorax</tissue>
    </source>
</reference>
<dbReference type="Gene3D" id="3.10.20.90">
    <property type="entry name" value="Phosphatidylinositol 3-kinase Catalytic Subunit, Chain A, domain 1"/>
    <property type="match status" value="1"/>
</dbReference>
<dbReference type="InterPro" id="IPR000626">
    <property type="entry name" value="Ubiquitin-like_dom"/>
</dbReference>
<accession>A0A0L7LR52</accession>